<sequence>MRILAFDVGTSGVKAVVTDTEGRLLDSAFCSYGLRAKENGWVDQDLDDILTATRHVGRTLADRNAGIGGVSVTAQMFNLVPVDPAGRPLLPMLSWLDQRSAGEAAALAARMPPDLQFERLGAVVSAKDILPKILWLRDREPEVFGRAFKLLDCKEAVVMWLTGRAVVDHAGASAYRLYDQVRRDWDWPLCQELGIPVQLLPEIRRATDLAGTILDPVAEQLGLPPGVPVVVGAGDVPASQAGSGAVGSGDVHVSLGTAIYFGVTMDQPGRDPARRLGALAHVDSGRWILWLEIATGGAALAWIARTLGLDPEGRVDYDRVDRLVAGCQDQMQDLIFAPWLSGERVPVFDDHARAAFVGLGLAHGPAHLLRAVMEGVAFQMRWALEYGHQFGQDLATIRAVGGGTIGTQWLQIIADILGRPLHTITNPQDAGAIGAAACALVALGHWPDFTPLKARATIDTTYQPDPARAETYTRRYATYLRLYEALHPLYHRETP</sequence>
<dbReference type="Pfam" id="PF00370">
    <property type="entry name" value="FGGY_N"/>
    <property type="match status" value="1"/>
</dbReference>
<dbReference type="GO" id="GO:0016773">
    <property type="term" value="F:phosphotransferase activity, alcohol group as acceptor"/>
    <property type="evidence" value="ECO:0007669"/>
    <property type="project" value="InterPro"/>
</dbReference>
<dbReference type="Gene3D" id="3.30.420.40">
    <property type="match status" value="2"/>
</dbReference>
<evidence type="ECO:0000256" key="3">
    <source>
        <dbReference type="ARBA" id="ARBA00022777"/>
    </source>
</evidence>
<dbReference type="SUPFAM" id="SSF53067">
    <property type="entry name" value="Actin-like ATPase domain"/>
    <property type="match status" value="2"/>
</dbReference>
<dbReference type="InterPro" id="IPR043129">
    <property type="entry name" value="ATPase_NBD"/>
</dbReference>
<evidence type="ECO:0000256" key="4">
    <source>
        <dbReference type="RuleBase" id="RU003733"/>
    </source>
</evidence>
<dbReference type="PANTHER" id="PTHR43095">
    <property type="entry name" value="SUGAR KINASE"/>
    <property type="match status" value="1"/>
</dbReference>
<dbReference type="PROSITE" id="PS00445">
    <property type="entry name" value="FGGY_KINASES_2"/>
    <property type="match status" value="1"/>
</dbReference>
<name>A0A5M3W032_9ACTN</name>
<dbReference type="InterPro" id="IPR018485">
    <property type="entry name" value="FGGY_C"/>
</dbReference>
<proteinExistence type="inferred from homology"/>
<reference evidence="7 8" key="1">
    <citation type="submission" date="2019-10" db="EMBL/GenBank/DDBJ databases">
        <title>Whole genome shotgun sequence of Acrocarpospora corrugata NBRC 13972.</title>
        <authorList>
            <person name="Ichikawa N."/>
            <person name="Kimura A."/>
            <person name="Kitahashi Y."/>
            <person name="Komaki H."/>
            <person name="Oguchi A."/>
        </authorList>
    </citation>
    <scope>NUCLEOTIDE SEQUENCE [LARGE SCALE GENOMIC DNA]</scope>
    <source>
        <strain evidence="7 8">NBRC 13972</strain>
    </source>
</reference>
<evidence type="ECO:0000259" key="5">
    <source>
        <dbReference type="Pfam" id="PF00370"/>
    </source>
</evidence>
<feature type="domain" description="Carbohydrate kinase FGGY N-terminal" evidence="5">
    <location>
        <begin position="3"/>
        <end position="239"/>
    </location>
</feature>
<dbReference type="InterPro" id="IPR018483">
    <property type="entry name" value="Carb_kinase_FGGY_CS"/>
</dbReference>
<keyword evidence="3 4" id="KW-0418">Kinase</keyword>
<dbReference type="EMBL" id="BLAD01000046">
    <property type="protein sequence ID" value="GES00653.1"/>
    <property type="molecule type" value="Genomic_DNA"/>
</dbReference>
<evidence type="ECO:0000256" key="1">
    <source>
        <dbReference type="ARBA" id="ARBA00009156"/>
    </source>
</evidence>
<dbReference type="InterPro" id="IPR050406">
    <property type="entry name" value="FGGY_Carb_Kinase"/>
</dbReference>
<comment type="similarity">
    <text evidence="1 4">Belongs to the FGGY kinase family.</text>
</comment>
<comment type="caution">
    <text evidence="7">The sequence shown here is derived from an EMBL/GenBank/DDBJ whole genome shotgun (WGS) entry which is preliminary data.</text>
</comment>
<dbReference type="Proteomes" id="UP000334990">
    <property type="component" value="Unassembled WGS sequence"/>
</dbReference>
<evidence type="ECO:0000256" key="2">
    <source>
        <dbReference type="ARBA" id="ARBA00022679"/>
    </source>
</evidence>
<dbReference type="GO" id="GO:0016301">
    <property type="term" value="F:kinase activity"/>
    <property type="evidence" value="ECO:0007669"/>
    <property type="project" value="UniProtKB-KW"/>
</dbReference>
<organism evidence="7 8">
    <name type="scientific">Acrocarpospora corrugata</name>
    <dbReference type="NCBI Taxonomy" id="35763"/>
    <lineage>
        <taxon>Bacteria</taxon>
        <taxon>Bacillati</taxon>
        <taxon>Actinomycetota</taxon>
        <taxon>Actinomycetes</taxon>
        <taxon>Streptosporangiales</taxon>
        <taxon>Streptosporangiaceae</taxon>
        <taxon>Acrocarpospora</taxon>
    </lineage>
</organism>
<dbReference type="RefSeq" id="WP_155336982.1">
    <property type="nucleotide sequence ID" value="NZ_BAAABN010000098.1"/>
</dbReference>
<accession>A0A5M3W032</accession>
<evidence type="ECO:0000313" key="7">
    <source>
        <dbReference type="EMBL" id="GES00653.1"/>
    </source>
</evidence>
<keyword evidence="8" id="KW-1185">Reference proteome</keyword>
<evidence type="ECO:0000259" key="6">
    <source>
        <dbReference type="Pfam" id="PF02782"/>
    </source>
</evidence>
<gene>
    <name evidence="7" type="ORF">Acor_27170</name>
</gene>
<feature type="domain" description="Carbohydrate kinase FGGY C-terminal" evidence="6">
    <location>
        <begin position="253"/>
        <end position="443"/>
    </location>
</feature>
<dbReference type="GO" id="GO:0005975">
    <property type="term" value="P:carbohydrate metabolic process"/>
    <property type="evidence" value="ECO:0007669"/>
    <property type="project" value="InterPro"/>
</dbReference>
<dbReference type="InterPro" id="IPR018484">
    <property type="entry name" value="FGGY_N"/>
</dbReference>
<protein>
    <submittedName>
        <fullName evidence="7">Xylulokinase</fullName>
    </submittedName>
</protein>
<dbReference type="Pfam" id="PF02782">
    <property type="entry name" value="FGGY_C"/>
    <property type="match status" value="1"/>
</dbReference>
<dbReference type="AlphaFoldDB" id="A0A5M3W032"/>
<dbReference type="PIRSF" id="PIRSF000538">
    <property type="entry name" value="GlpK"/>
    <property type="match status" value="1"/>
</dbReference>
<dbReference type="CDD" id="cd07805">
    <property type="entry name" value="ASKHA_NBD_FGGY_CvXK-like"/>
    <property type="match status" value="1"/>
</dbReference>
<dbReference type="InterPro" id="IPR000577">
    <property type="entry name" value="Carb_kinase_FGGY"/>
</dbReference>
<dbReference type="OrthoDB" id="9805576at2"/>
<keyword evidence="2 4" id="KW-0808">Transferase</keyword>
<evidence type="ECO:0000313" key="8">
    <source>
        <dbReference type="Proteomes" id="UP000334990"/>
    </source>
</evidence>